<evidence type="ECO:0000256" key="1">
    <source>
        <dbReference type="ARBA" id="ARBA00004123"/>
    </source>
</evidence>
<dbReference type="InterPro" id="IPR007889">
    <property type="entry name" value="HTH_Psq"/>
</dbReference>
<name>A0ABN8AV47_CHISP</name>
<feature type="domain" description="HTH psq-type" evidence="2">
    <location>
        <begin position="53"/>
        <end position="92"/>
    </location>
</feature>
<comment type="subcellular location">
    <subcellularLocation>
        <location evidence="1">Nucleus</location>
    </subcellularLocation>
</comment>
<dbReference type="SUPFAM" id="SSF46689">
    <property type="entry name" value="Homeodomain-like"/>
    <property type="match status" value="1"/>
</dbReference>
<organism evidence="3 4">
    <name type="scientific">Chilo suppressalis</name>
    <name type="common">Asiatic rice borer moth</name>
    <dbReference type="NCBI Taxonomy" id="168631"/>
    <lineage>
        <taxon>Eukaryota</taxon>
        <taxon>Metazoa</taxon>
        <taxon>Ecdysozoa</taxon>
        <taxon>Arthropoda</taxon>
        <taxon>Hexapoda</taxon>
        <taxon>Insecta</taxon>
        <taxon>Pterygota</taxon>
        <taxon>Neoptera</taxon>
        <taxon>Endopterygota</taxon>
        <taxon>Lepidoptera</taxon>
        <taxon>Glossata</taxon>
        <taxon>Ditrysia</taxon>
        <taxon>Pyraloidea</taxon>
        <taxon>Crambidae</taxon>
        <taxon>Crambinae</taxon>
        <taxon>Chilo</taxon>
    </lineage>
</organism>
<dbReference type="Proteomes" id="UP001153292">
    <property type="component" value="Chromosome 13"/>
</dbReference>
<evidence type="ECO:0000313" key="3">
    <source>
        <dbReference type="EMBL" id="CAH0399066.1"/>
    </source>
</evidence>
<proteinExistence type="predicted"/>
<dbReference type="Gene3D" id="1.10.10.60">
    <property type="entry name" value="Homeodomain-like"/>
    <property type="match status" value="1"/>
</dbReference>
<dbReference type="InterPro" id="IPR009057">
    <property type="entry name" value="Homeodomain-like_sf"/>
</dbReference>
<gene>
    <name evidence="3" type="ORF">CHILSU_LOCUS2197</name>
</gene>
<dbReference type="Pfam" id="PF05225">
    <property type="entry name" value="HTH_psq"/>
    <property type="match status" value="1"/>
</dbReference>
<protein>
    <recommendedName>
        <fullName evidence="2">HTH psq-type domain-containing protein</fullName>
    </recommendedName>
</protein>
<dbReference type="EMBL" id="OU963906">
    <property type="protein sequence ID" value="CAH0399066.1"/>
    <property type="molecule type" value="Genomic_DNA"/>
</dbReference>
<reference evidence="3" key="1">
    <citation type="submission" date="2021-12" db="EMBL/GenBank/DDBJ databases">
        <authorList>
            <person name="King R."/>
        </authorList>
    </citation>
    <scope>NUCLEOTIDE SEQUENCE</scope>
</reference>
<evidence type="ECO:0000259" key="2">
    <source>
        <dbReference type="Pfam" id="PF05225"/>
    </source>
</evidence>
<dbReference type="Gene3D" id="2.20.25.240">
    <property type="match status" value="1"/>
</dbReference>
<accession>A0ABN8AV47</accession>
<keyword evidence="4" id="KW-1185">Reference proteome</keyword>
<evidence type="ECO:0000313" key="4">
    <source>
        <dbReference type="Proteomes" id="UP001153292"/>
    </source>
</evidence>
<sequence length="167" mass="19697">MVSWVVTVTVVILAKSRYTGRNLVMFNDYTYYYYLQVQLHESSSKRRMWNQQNMVNAIKDLRAGIMGLKKAVQVYSVPKTTLRRFVHSNYTAEEAVKIYVELLPTRSGNYTLRFGNNTYWCNWYKNTNTVDKPARRWYCSKRKVSKCHASVKTLYGRIVAIYGDHNH</sequence>